<keyword evidence="2" id="KW-0472">Membrane</keyword>
<feature type="transmembrane region" description="Helical" evidence="2">
    <location>
        <begin position="298"/>
        <end position="318"/>
    </location>
</feature>
<sequence>MTSRATLRQVPTITAKFVCQRKYPFIAVVSGQIFWILILWISHSSGSIWLRAHLQCAPCPHISFESTTLPYRPDLFQVIHAMEEGTATGPSEPPPLPYTLHTRKKSIAIFWIIFVVDTLAQPLILYWCLWYLTDLSHNLVFSIVTASLGGVSVFEYFYRLYNLFRKHSRARPLNARSSWLDFFQINFTIVWLILAVILVVGSVPEEPYVRLVAMVLPAVMFYFGIVYLSLDIFRMLGYKAPFRISSTPKGSVMPTALYALIEDVVAVDGGGGQIYRYALRTRYLSSPYFRRMLFEMNCFWSGGSIVFAAAITAVVFTVQENVAFTLGWTLPFAWAIVWTLITIPWVQSDLRREKKAWAENRGQGGIPWVDDIDAPTARTRFASVQANVWPWTRDKQSAPSTPSEGAGVEKVVDGPIDGPSNESHEMVHNPSGSAPNGVSHLPDGTHDGPIQDSPDTKESDKSPV</sequence>
<evidence type="ECO:0000256" key="2">
    <source>
        <dbReference type="SAM" id="Phobius"/>
    </source>
</evidence>
<proteinExistence type="predicted"/>
<feature type="compositionally biased region" description="Basic and acidic residues" evidence="1">
    <location>
        <begin position="454"/>
        <end position="464"/>
    </location>
</feature>
<evidence type="ECO:0000313" key="3">
    <source>
        <dbReference type="EMBL" id="CAG8221746.1"/>
    </source>
</evidence>
<dbReference type="PANTHER" id="PTHR42024:SF1">
    <property type="entry name" value="AMINO ACID PERMEASE_ SLC12A DOMAIN-CONTAINING PROTEIN"/>
    <property type="match status" value="1"/>
</dbReference>
<keyword evidence="2" id="KW-0812">Transmembrane</keyword>
<dbReference type="AlphaFoldDB" id="A0A9W4I4R7"/>
<organism evidence="3 4">
    <name type="scientific">Penicillium salamii</name>
    <dbReference type="NCBI Taxonomy" id="1612424"/>
    <lineage>
        <taxon>Eukaryota</taxon>
        <taxon>Fungi</taxon>
        <taxon>Dikarya</taxon>
        <taxon>Ascomycota</taxon>
        <taxon>Pezizomycotina</taxon>
        <taxon>Eurotiomycetes</taxon>
        <taxon>Eurotiomycetidae</taxon>
        <taxon>Eurotiales</taxon>
        <taxon>Aspergillaceae</taxon>
        <taxon>Penicillium</taxon>
    </lineage>
</organism>
<dbReference type="EMBL" id="CAJVPD010000009">
    <property type="protein sequence ID" value="CAG8221746.1"/>
    <property type="molecule type" value="Genomic_DNA"/>
</dbReference>
<reference evidence="3" key="1">
    <citation type="submission" date="2021-07" db="EMBL/GenBank/DDBJ databases">
        <authorList>
            <person name="Branca A.L. A."/>
        </authorList>
    </citation>
    <scope>NUCLEOTIDE SEQUENCE</scope>
</reference>
<keyword evidence="2" id="KW-1133">Transmembrane helix</keyword>
<feature type="transmembrane region" description="Helical" evidence="2">
    <location>
        <begin position="208"/>
        <end position="230"/>
    </location>
</feature>
<dbReference type="OrthoDB" id="8904098at2759"/>
<feature type="transmembrane region" description="Helical" evidence="2">
    <location>
        <begin position="179"/>
        <end position="202"/>
    </location>
</feature>
<dbReference type="PANTHER" id="PTHR42024">
    <property type="entry name" value="AMINO ACID PERMEASE_ SLC12A DOMAIN-CONTAINING PROTEIN"/>
    <property type="match status" value="1"/>
</dbReference>
<feature type="region of interest" description="Disordered" evidence="1">
    <location>
        <begin position="392"/>
        <end position="464"/>
    </location>
</feature>
<evidence type="ECO:0000256" key="1">
    <source>
        <dbReference type="SAM" id="MobiDB-lite"/>
    </source>
</evidence>
<dbReference type="Proteomes" id="UP001152592">
    <property type="component" value="Unassembled WGS sequence"/>
</dbReference>
<accession>A0A9W4I4R7</accession>
<evidence type="ECO:0000313" key="4">
    <source>
        <dbReference type="Proteomes" id="UP001152592"/>
    </source>
</evidence>
<feature type="transmembrane region" description="Helical" evidence="2">
    <location>
        <begin position="139"/>
        <end position="158"/>
    </location>
</feature>
<gene>
    <name evidence="3" type="ORF">PSALAMII_LOCUS88</name>
</gene>
<feature type="transmembrane region" description="Helical" evidence="2">
    <location>
        <begin position="324"/>
        <end position="346"/>
    </location>
</feature>
<feature type="transmembrane region" description="Helical" evidence="2">
    <location>
        <begin position="108"/>
        <end position="133"/>
    </location>
</feature>
<comment type="caution">
    <text evidence="3">The sequence shown here is derived from an EMBL/GenBank/DDBJ whole genome shotgun (WGS) entry which is preliminary data.</text>
</comment>
<name>A0A9W4I4R7_9EURO</name>
<protein>
    <submittedName>
        <fullName evidence="3">Uncharacterized protein</fullName>
    </submittedName>
</protein>